<sequence>MPPQADCDNGITAVSTNSTVTDIEKQVEHIPNKMQQVMEGPATKTYKSNWNKPVPFYVAFTSLGIMVLVVSLDATMLAVAIPAITSQLGGTTLEAFWASISFMLGVVVTQPIYTSASDVLGRKMSMYAACILFLIGSIIFAVAKSMPIVILGRVIQGLGGGGLDVLSEIITADITTLKERPLWIGLHSIPMAAGTLAGPIIGALLSEYSDWRWIGWMNIPILAVAVILAFFFLDLKPISGSLRSRLGRLDMVGMLLFAVGCTLFCLPLSWAGAMYPWSSWKTIVPLLVGVIFILAFCVWESKPSEPVFPYRIFQSRTAQVALTGALIHGMITYAILIYVPLQFQAVLLQSPLRSAVNVLPMCAMVVTFSGLSAVGVEYTRRYRWEIWLGWIACTVGTGLCVLWDRESSVAEIAGFQILLGIGIGTLFTLPSIPLQAAMESADDHGLASGILVSFRLFGALIGLSMGSTIFSSIFGKKIAPLLPLPEALSALENPSEAVGFIPYLRDLESSMPIEVISAIKAVYNDSMRSIWYTLTAFGGIGLILSFWMEELTLETEELGRQHFEAGAPRSEKQ</sequence>
<accession>A0ACC3Z732</accession>
<comment type="caution">
    <text evidence="1">The sequence shown here is derived from an EMBL/GenBank/DDBJ whole genome shotgun (WGS) entry which is preliminary data.</text>
</comment>
<dbReference type="EMBL" id="VUJX02000003">
    <property type="protein sequence ID" value="KAL0939903.1"/>
    <property type="molecule type" value="Genomic_DNA"/>
</dbReference>
<evidence type="ECO:0000313" key="2">
    <source>
        <dbReference type="Proteomes" id="UP000805649"/>
    </source>
</evidence>
<gene>
    <name evidence="1" type="ORF">CTRU02_206513</name>
</gene>
<dbReference type="Proteomes" id="UP000805649">
    <property type="component" value="Unassembled WGS sequence"/>
</dbReference>
<name>A0ACC3Z732_COLTU</name>
<keyword evidence="2" id="KW-1185">Reference proteome</keyword>
<protein>
    <submittedName>
        <fullName evidence="1">MFS transporter</fullName>
    </submittedName>
</protein>
<organism evidence="1 2">
    <name type="scientific">Colletotrichum truncatum</name>
    <name type="common">Anthracnose fungus</name>
    <name type="synonym">Colletotrichum capsici</name>
    <dbReference type="NCBI Taxonomy" id="5467"/>
    <lineage>
        <taxon>Eukaryota</taxon>
        <taxon>Fungi</taxon>
        <taxon>Dikarya</taxon>
        <taxon>Ascomycota</taxon>
        <taxon>Pezizomycotina</taxon>
        <taxon>Sordariomycetes</taxon>
        <taxon>Hypocreomycetidae</taxon>
        <taxon>Glomerellales</taxon>
        <taxon>Glomerellaceae</taxon>
        <taxon>Colletotrichum</taxon>
        <taxon>Colletotrichum truncatum species complex</taxon>
    </lineage>
</organism>
<evidence type="ECO:0000313" key="1">
    <source>
        <dbReference type="EMBL" id="KAL0939903.1"/>
    </source>
</evidence>
<proteinExistence type="predicted"/>
<reference evidence="1 2" key="1">
    <citation type="journal article" date="2020" name="Phytopathology">
        <title>Genome Sequence Resources of Colletotrichum truncatum, C. plurivorum, C. musicola, and C. sojae: Four Species Pathogenic to Soybean (Glycine max).</title>
        <authorList>
            <person name="Rogerio F."/>
            <person name="Boufleur T.R."/>
            <person name="Ciampi-Guillardi M."/>
            <person name="Sukno S.A."/>
            <person name="Thon M.R."/>
            <person name="Massola Junior N.S."/>
            <person name="Baroncelli R."/>
        </authorList>
    </citation>
    <scope>NUCLEOTIDE SEQUENCE [LARGE SCALE GENOMIC DNA]</scope>
    <source>
        <strain evidence="1 2">CMES1059</strain>
    </source>
</reference>